<keyword evidence="1" id="KW-0812">Transmembrane</keyword>
<comment type="caution">
    <text evidence="2">The sequence shown here is derived from an EMBL/GenBank/DDBJ whole genome shotgun (WGS) entry which is preliminary data.</text>
</comment>
<dbReference type="PANTHER" id="PTHR31134:SF1">
    <property type="entry name" value="TRANSMEMBRANE PROTEIN 128"/>
    <property type="match status" value="1"/>
</dbReference>
<feature type="transmembrane region" description="Helical" evidence="1">
    <location>
        <begin position="90"/>
        <end position="111"/>
    </location>
</feature>
<dbReference type="InterPro" id="IPR033579">
    <property type="entry name" value="TMEM128"/>
</dbReference>
<keyword evidence="3" id="KW-1185">Reference proteome</keyword>
<dbReference type="OrthoDB" id="58903at2759"/>
<reference evidence="2" key="1">
    <citation type="journal article" date="2020" name="bioRxiv">
        <title>Comparative genomics of Chlamydomonas.</title>
        <authorList>
            <person name="Craig R.J."/>
            <person name="Hasan A.R."/>
            <person name="Ness R.W."/>
            <person name="Keightley P.D."/>
        </authorList>
    </citation>
    <scope>NUCLEOTIDE SEQUENCE</scope>
    <source>
        <strain evidence="2">SAG 7.73</strain>
    </source>
</reference>
<dbReference type="EMBL" id="JAEHOC010000078">
    <property type="protein sequence ID" value="KAG2423543.1"/>
    <property type="molecule type" value="Genomic_DNA"/>
</dbReference>
<protein>
    <recommendedName>
        <fullName evidence="4">Transmembrane protein</fullName>
    </recommendedName>
</protein>
<name>A0A835SHJ4_CHLIN</name>
<keyword evidence="1" id="KW-1133">Transmembrane helix</keyword>
<proteinExistence type="predicted"/>
<keyword evidence="1" id="KW-0472">Membrane</keyword>
<evidence type="ECO:0008006" key="4">
    <source>
        <dbReference type="Google" id="ProtNLM"/>
    </source>
</evidence>
<evidence type="ECO:0000313" key="3">
    <source>
        <dbReference type="Proteomes" id="UP000650467"/>
    </source>
</evidence>
<evidence type="ECO:0000313" key="2">
    <source>
        <dbReference type="EMBL" id="KAG2423543.1"/>
    </source>
</evidence>
<dbReference type="Pfam" id="PF20479">
    <property type="entry name" value="TMEM128"/>
    <property type="match status" value="1"/>
</dbReference>
<feature type="transmembrane region" description="Helical" evidence="1">
    <location>
        <begin position="52"/>
        <end position="78"/>
    </location>
</feature>
<gene>
    <name evidence="2" type="ORF">HXX76_015289</name>
</gene>
<accession>A0A835SHJ4</accession>
<feature type="transmembrane region" description="Helical" evidence="1">
    <location>
        <begin position="117"/>
        <end position="136"/>
    </location>
</feature>
<sequence length="157" mass="17228">MARAPGSFRRSAIFQRLESAFWVFAALATVVFGNGENDLVTVALTDSRINRLFLLLGIINIIFNCILFAYVFLWLGYIRGQTDPLESGTLAIPAGAVTFMTTLVSMVVALWPIFGLVAIAQVVVVTYGLISMLNFIPGWGPFRSLKSTQTTSDKKDD</sequence>
<dbReference type="Proteomes" id="UP000650467">
    <property type="component" value="Unassembled WGS sequence"/>
</dbReference>
<dbReference type="PANTHER" id="PTHR31134">
    <property type="entry name" value="TRANSMEMBRANE PROTEIN 128"/>
    <property type="match status" value="1"/>
</dbReference>
<dbReference type="AlphaFoldDB" id="A0A835SHJ4"/>
<evidence type="ECO:0000256" key="1">
    <source>
        <dbReference type="SAM" id="Phobius"/>
    </source>
</evidence>
<organism evidence="2 3">
    <name type="scientific">Chlamydomonas incerta</name>
    <dbReference type="NCBI Taxonomy" id="51695"/>
    <lineage>
        <taxon>Eukaryota</taxon>
        <taxon>Viridiplantae</taxon>
        <taxon>Chlorophyta</taxon>
        <taxon>core chlorophytes</taxon>
        <taxon>Chlorophyceae</taxon>
        <taxon>CS clade</taxon>
        <taxon>Chlamydomonadales</taxon>
        <taxon>Chlamydomonadaceae</taxon>
        <taxon>Chlamydomonas</taxon>
    </lineage>
</organism>